<dbReference type="Pfam" id="PF17203">
    <property type="entry name" value="sCache_3_2"/>
    <property type="match status" value="1"/>
</dbReference>
<dbReference type="EMBL" id="BSOZ01000003">
    <property type="protein sequence ID" value="GLS03239.1"/>
    <property type="molecule type" value="Genomic_DNA"/>
</dbReference>
<evidence type="ECO:0000256" key="3">
    <source>
        <dbReference type="ARBA" id="ARBA00022500"/>
    </source>
</evidence>
<dbReference type="PANTHER" id="PTHR43531">
    <property type="entry name" value="PROTEIN ICFG"/>
    <property type="match status" value="1"/>
</dbReference>
<dbReference type="InterPro" id="IPR051310">
    <property type="entry name" value="MCP_chemotaxis"/>
</dbReference>
<dbReference type="RefSeq" id="WP_018747845.1">
    <property type="nucleotide sequence ID" value="NZ_BSOZ01000003.1"/>
</dbReference>
<evidence type="ECO:0000256" key="2">
    <source>
        <dbReference type="ARBA" id="ARBA00022475"/>
    </source>
</evidence>
<feature type="transmembrane region" description="Helical" evidence="9">
    <location>
        <begin position="7"/>
        <end position="30"/>
    </location>
</feature>
<organism evidence="12 13">
    <name type="scientific">Chitiniphilus shinanonensis</name>
    <dbReference type="NCBI Taxonomy" id="553088"/>
    <lineage>
        <taxon>Bacteria</taxon>
        <taxon>Pseudomonadati</taxon>
        <taxon>Pseudomonadota</taxon>
        <taxon>Betaproteobacteria</taxon>
        <taxon>Neisseriales</taxon>
        <taxon>Chitinibacteraceae</taxon>
        <taxon>Chitiniphilus</taxon>
    </lineage>
</organism>
<proteinExistence type="inferred from homology"/>
<dbReference type="PROSITE" id="PS50885">
    <property type="entry name" value="HAMP"/>
    <property type="match status" value="1"/>
</dbReference>
<dbReference type="Proteomes" id="UP001156836">
    <property type="component" value="Unassembled WGS sequence"/>
</dbReference>
<evidence type="ECO:0000259" key="11">
    <source>
        <dbReference type="PROSITE" id="PS50885"/>
    </source>
</evidence>
<keyword evidence="4 9" id="KW-0812">Transmembrane</keyword>
<keyword evidence="8" id="KW-0807">Transducer</keyword>
<dbReference type="SMART" id="SM00283">
    <property type="entry name" value="MA"/>
    <property type="match status" value="1"/>
</dbReference>
<keyword evidence="13" id="KW-1185">Reference proteome</keyword>
<dbReference type="Gene3D" id="1.10.287.950">
    <property type="entry name" value="Methyl-accepting chemotaxis protein"/>
    <property type="match status" value="1"/>
</dbReference>
<gene>
    <name evidence="12" type="ORF">GCM10007860_03820</name>
</gene>
<evidence type="ECO:0000256" key="6">
    <source>
        <dbReference type="ARBA" id="ARBA00023136"/>
    </source>
</evidence>
<dbReference type="SUPFAM" id="SSF58104">
    <property type="entry name" value="Methyl-accepting chemotaxis protein (MCP) signaling domain"/>
    <property type="match status" value="1"/>
</dbReference>
<dbReference type="Gene3D" id="1.10.8.500">
    <property type="entry name" value="HAMP domain in histidine kinase"/>
    <property type="match status" value="1"/>
</dbReference>
<keyword evidence="3" id="KW-0145">Chemotaxis</keyword>
<dbReference type="InterPro" id="IPR033463">
    <property type="entry name" value="sCache_3"/>
</dbReference>
<protein>
    <submittedName>
        <fullName evidence="12">Methyl-accepting chemotaxis protein</fullName>
    </submittedName>
</protein>
<evidence type="ECO:0000256" key="4">
    <source>
        <dbReference type="ARBA" id="ARBA00022692"/>
    </source>
</evidence>
<dbReference type="Gene3D" id="3.30.450.20">
    <property type="entry name" value="PAS domain"/>
    <property type="match status" value="1"/>
</dbReference>
<comment type="subcellular location">
    <subcellularLocation>
        <location evidence="1">Cell membrane</location>
        <topology evidence="1">Multi-pass membrane protein</topology>
    </subcellularLocation>
</comment>
<comment type="caution">
    <text evidence="12">The sequence shown here is derived from an EMBL/GenBank/DDBJ whole genome shotgun (WGS) entry which is preliminary data.</text>
</comment>
<evidence type="ECO:0000256" key="7">
    <source>
        <dbReference type="ARBA" id="ARBA00029447"/>
    </source>
</evidence>
<dbReference type="PROSITE" id="PS50111">
    <property type="entry name" value="CHEMOTAXIS_TRANSDUC_2"/>
    <property type="match status" value="1"/>
</dbReference>
<dbReference type="Pfam" id="PF00015">
    <property type="entry name" value="MCPsignal"/>
    <property type="match status" value="1"/>
</dbReference>
<keyword evidence="2" id="KW-1003">Cell membrane</keyword>
<feature type="domain" description="Methyl-accepting transducer" evidence="10">
    <location>
        <begin position="397"/>
        <end position="626"/>
    </location>
</feature>
<evidence type="ECO:0000256" key="5">
    <source>
        <dbReference type="ARBA" id="ARBA00022989"/>
    </source>
</evidence>
<dbReference type="Pfam" id="PF00672">
    <property type="entry name" value="HAMP"/>
    <property type="match status" value="1"/>
</dbReference>
<feature type="domain" description="HAMP" evidence="11">
    <location>
        <begin position="301"/>
        <end position="353"/>
    </location>
</feature>
<dbReference type="InterPro" id="IPR004089">
    <property type="entry name" value="MCPsignal_dom"/>
</dbReference>
<reference evidence="13" key="1">
    <citation type="journal article" date="2019" name="Int. J. Syst. Evol. Microbiol.">
        <title>The Global Catalogue of Microorganisms (GCM) 10K type strain sequencing project: providing services to taxonomists for standard genome sequencing and annotation.</title>
        <authorList>
            <consortium name="The Broad Institute Genomics Platform"/>
            <consortium name="The Broad Institute Genome Sequencing Center for Infectious Disease"/>
            <person name="Wu L."/>
            <person name="Ma J."/>
        </authorList>
    </citation>
    <scope>NUCLEOTIDE SEQUENCE [LARGE SCALE GENOMIC DNA]</scope>
    <source>
        <strain evidence="13">NBRC 104970</strain>
    </source>
</reference>
<dbReference type="CDD" id="cd06225">
    <property type="entry name" value="HAMP"/>
    <property type="match status" value="1"/>
</dbReference>
<keyword evidence="6 9" id="KW-0472">Membrane</keyword>
<evidence type="ECO:0000313" key="12">
    <source>
        <dbReference type="EMBL" id="GLS03239.1"/>
    </source>
</evidence>
<feature type="transmembrane region" description="Helical" evidence="9">
    <location>
        <begin position="277"/>
        <end position="300"/>
    </location>
</feature>
<dbReference type="InterPro" id="IPR029151">
    <property type="entry name" value="Sensor-like_sf"/>
</dbReference>
<dbReference type="InterPro" id="IPR003660">
    <property type="entry name" value="HAMP_dom"/>
</dbReference>
<dbReference type="PANTHER" id="PTHR43531:SF11">
    <property type="entry name" value="METHYL-ACCEPTING CHEMOTAXIS PROTEIN 3"/>
    <property type="match status" value="1"/>
</dbReference>
<name>A0ABQ6BNN6_9NEIS</name>
<comment type="similarity">
    <text evidence="7">Belongs to the methyl-accepting chemotaxis (MCP) protein family.</text>
</comment>
<evidence type="ECO:0000256" key="1">
    <source>
        <dbReference type="ARBA" id="ARBA00004651"/>
    </source>
</evidence>
<keyword evidence="5 9" id="KW-1133">Transmembrane helix</keyword>
<evidence type="ECO:0000256" key="8">
    <source>
        <dbReference type="PROSITE-ProRule" id="PRU00284"/>
    </source>
</evidence>
<sequence length="645" mass="68399">MKIKFKLILPVAALMVVCVVAILTTVILSFSTYVETSLSHSLATDAAVVQSQVDTLKSRATAASLLMSFDPRIVAAMERGDREALIRRAIELQRESGVEFTTITDAAGQVLARSHEPDKFGDSVKNQANVAQALSGRQLTTIESGTQVRLSIRSGTPVHAADGRLLGVVSSGFRLDQPQFVDALQRLLGVEVTVFLGDTRIATTVKNADGQRAIDTKASAEVSRQVLGGMPYSGQAQVLDRSALVRYQPLRDTADRVIGMLFVGQYTAVRDQTVRDFLLHGVMVGLVLLGIAVPALLVLVGRIVGPVRDMVTAADKLAQGDVDIDLRIHSRDEIGTLAAAFQRMIAGIRQQAASIRQAAEGDFSQPVPIRSDNDVINRALADLMRNNNTALAKINQSAQQVSLEAGHVADGARHLAEGATEELATVAELSATAEQLYQQTRNNAGSASQASALTGEVDALMQDSVAQMHELLAAMAEIGQASEDIAQIIKTIDEIAFQTNFLSLNAAVEAARAGEQGRGFAVVAEEVRALAARSAQSAKQTAALIEGSTQCVLRGNELVSSTSERLNRVARHASESSQLIAGIAEASRQQEHAIARFNEGIAGISGVVQTIAATAEQSAASAHGLSEQAARLEDVVAHFRLADGD</sequence>
<evidence type="ECO:0000259" key="10">
    <source>
        <dbReference type="PROSITE" id="PS50111"/>
    </source>
</evidence>
<accession>A0ABQ6BNN6</accession>
<evidence type="ECO:0000313" key="13">
    <source>
        <dbReference type="Proteomes" id="UP001156836"/>
    </source>
</evidence>
<dbReference type="SMART" id="SM00304">
    <property type="entry name" value="HAMP"/>
    <property type="match status" value="1"/>
</dbReference>
<dbReference type="Pfam" id="PF17202">
    <property type="entry name" value="sCache_3_3"/>
    <property type="match status" value="1"/>
</dbReference>
<dbReference type="SUPFAM" id="SSF103190">
    <property type="entry name" value="Sensory domain-like"/>
    <property type="match status" value="2"/>
</dbReference>
<evidence type="ECO:0000256" key="9">
    <source>
        <dbReference type="SAM" id="Phobius"/>
    </source>
</evidence>